<dbReference type="PANTHER" id="PTHR11266">
    <property type="entry name" value="PEROXISOMAL MEMBRANE PROTEIN 2, PXMP2 MPV17"/>
    <property type="match status" value="1"/>
</dbReference>
<comment type="caution">
    <text evidence="8">The sequence shown here is derived from an EMBL/GenBank/DDBJ whole genome shotgun (WGS) entry which is preliminary data.</text>
</comment>
<name>A0AAV7IA01_COTGL</name>
<dbReference type="Proteomes" id="UP000826195">
    <property type="component" value="Unassembled WGS sequence"/>
</dbReference>
<dbReference type="GO" id="GO:0015267">
    <property type="term" value="F:channel activity"/>
    <property type="evidence" value="ECO:0007669"/>
    <property type="project" value="TreeGrafter"/>
</dbReference>
<evidence type="ECO:0000256" key="6">
    <source>
        <dbReference type="ARBA" id="ARBA00049743"/>
    </source>
</evidence>
<feature type="transmembrane region" description="Helical" evidence="7">
    <location>
        <begin position="142"/>
        <end position="162"/>
    </location>
</feature>
<sequence length="172" mass="19295">MLVKYPMGMQALQAGTLMGVGDQIAQNLVEKRKISELDFVRTAQFYAIGFFMAGPAVRGWYGVLDKFFGSKGSVVAVKKVACDQFLFAPPFIAALLATIGFLQGNDVDGVKEKLSKEYKDILINNYKLWPLVQLINFGLVPLNYQVLVNQIVAVFWNTYISFRTNRDAMTHQ</sequence>
<gene>
    <name evidence="8" type="ORF">KQX54_010452</name>
</gene>
<comment type="subcellular location">
    <subcellularLocation>
        <location evidence="1">Membrane</location>
        <topology evidence="1">Multi-pass membrane protein</topology>
    </subcellularLocation>
</comment>
<dbReference type="InterPro" id="IPR007248">
    <property type="entry name" value="Mpv17_PMP22"/>
</dbReference>
<keyword evidence="3 7" id="KW-0812">Transmembrane</keyword>
<dbReference type="GO" id="GO:0016020">
    <property type="term" value="C:membrane"/>
    <property type="evidence" value="ECO:0007669"/>
    <property type="project" value="UniProtKB-SubCell"/>
</dbReference>
<dbReference type="PANTHER" id="PTHR11266:SF17">
    <property type="entry name" value="PROTEIN MPV17"/>
    <property type="match status" value="1"/>
</dbReference>
<dbReference type="AlphaFoldDB" id="A0AAV7IA01"/>
<evidence type="ECO:0000256" key="3">
    <source>
        <dbReference type="ARBA" id="ARBA00022692"/>
    </source>
</evidence>
<evidence type="ECO:0000256" key="4">
    <source>
        <dbReference type="ARBA" id="ARBA00022989"/>
    </source>
</evidence>
<evidence type="ECO:0000256" key="5">
    <source>
        <dbReference type="ARBA" id="ARBA00023136"/>
    </source>
</evidence>
<feature type="transmembrane region" description="Helical" evidence="7">
    <location>
        <begin position="85"/>
        <end position="104"/>
    </location>
</feature>
<protein>
    <recommendedName>
        <fullName evidence="6">Mitochondrial inner membrane protein Mpv17</fullName>
    </recommendedName>
</protein>
<dbReference type="EMBL" id="JAHXZJ010001864">
    <property type="protein sequence ID" value="KAH0549575.1"/>
    <property type="molecule type" value="Genomic_DNA"/>
</dbReference>
<proteinExistence type="inferred from homology"/>
<evidence type="ECO:0000313" key="8">
    <source>
        <dbReference type="EMBL" id="KAH0549575.1"/>
    </source>
</evidence>
<keyword evidence="9" id="KW-1185">Reference proteome</keyword>
<keyword evidence="5 7" id="KW-0472">Membrane</keyword>
<reference evidence="8 9" key="1">
    <citation type="journal article" date="2021" name="J. Hered.">
        <title>A chromosome-level genome assembly of the parasitoid wasp, Cotesia glomerata (Hymenoptera: Braconidae).</title>
        <authorList>
            <person name="Pinto B.J."/>
            <person name="Weis J.J."/>
            <person name="Gamble T."/>
            <person name="Ode P.J."/>
            <person name="Paul R."/>
            <person name="Zaspel J.M."/>
        </authorList>
    </citation>
    <scope>NUCLEOTIDE SEQUENCE [LARGE SCALE GENOMIC DNA]</scope>
    <source>
        <strain evidence="8">CgM1</strain>
    </source>
</reference>
<feature type="transmembrane region" description="Helical" evidence="7">
    <location>
        <begin position="45"/>
        <end position="64"/>
    </location>
</feature>
<evidence type="ECO:0000256" key="2">
    <source>
        <dbReference type="ARBA" id="ARBA00006824"/>
    </source>
</evidence>
<accession>A0AAV7IA01</accession>
<comment type="similarity">
    <text evidence="2 7">Belongs to the peroxisomal membrane protein PXMP2/4 family.</text>
</comment>
<evidence type="ECO:0000313" key="9">
    <source>
        <dbReference type="Proteomes" id="UP000826195"/>
    </source>
</evidence>
<evidence type="ECO:0000256" key="1">
    <source>
        <dbReference type="ARBA" id="ARBA00004141"/>
    </source>
</evidence>
<keyword evidence="4 7" id="KW-1133">Transmembrane helix</keyword>
<organism evidence="8 9">
    <name type="scientific">Cotesia glomerata</name>
    <name type="common">Lepidopteran parasitic wasp</name>
    <name type="synonym">Apanteles glomeratus</name>
    <dbReference type="NCBI Taxonomy" id="32391"/>
    <lineage>
        <taxon>Eukaryota</taxon>
        <taxon>Metazoa</taxon>
        <taxon>Ecdysozoa</taxon>
        <taxon>Arthropoda</taxon>
        <taxon>Hexapoda</taxon>
        <taxon>Insecta</taxon>
        <taxon>Pterygota</taxon>
        <taxon>Neoptera</taxon>
        <taxon>Endopterygota</taxon>
        <taxon>Hymenoptera</taxon>
        <taxon>Apocrita</taxon>
        <taxon>Ichneumonoidea</taxon>
        <taxon>Braconidae</taxon>
        <taxon>Microgastrinae</taxon>
        <taxon>Cotesia</taxon>
    </lineage>
</organism>
<dbReference type="GO" id="GO:1901858">
    <property type="term" value="P:regulation of mitochondrial DNA metabolic process"/>
    <property type="evidence" value="ECO:0007669"/>
    <property type="project" value="TreeGrafter"/>
</dbReference>
<dbReference type="Pfam" id="PF04117">
    <property type="entry name" value="Mpv17_PMP22"/>
    <property type="match status" value="1"/>
</dbReference>
<dbReference type="GO" id="GO:0005739">
    <property type="term" value="C:mitochondrion"/>
    <property type="evidence" value="ECO:0007669"/>
    <property type="project" value="TreeGrafter"/>
</dbReference>
<evidence type="ECO:0000256" key="7">
    <source>
        <dbReference type="RuleBase" id="RU363053"/>
    </source>
</evidence>